<keyword evidence="1" id="KW-0812">Transmembrane</keyword>
<keyword evidence="1" id="KW-1133">Transmembrane helix</keyword>
<organism evidence="3 4">
    <name type="scientific">Muribacter muris</name>
    <dbReference type="NCBI Taxonomy" id="67855"/>
    <lineage>
        <taxon>Bacteria</taxon>
        <taxon>Pseudomonadati</taxon>
        <taxon>Pseudomonadota</taxon>
        <taxon>Gammaproteobacteria</taxon>
        <taxon>Pasteurellales</taxon>
        <taxon>Pasteurellaceae</taxon>
        <taxon>Muribacter</taxon>
    </lineage>
</organism>
<dbReference type="Gene3D" id="1.25.40.590">
    <property type="entry name" value="Type IV / VI secretion system, DotU"/>
    <property type="match status" value="1"/>
</dbReference>
<dbReference type="EMBL" id="SPPA01000020">
    <property type="protein sequence ID" value="TFV09077.1"/>
    <property type="molecule type" value="Genomic_DNA"/>
</dbReference>
<proteinExistence type="predicted"/>
<evidence type="ECO:0000313" key="3">
    <source>
        <dbReference type="EMBL" id="TFV09077.1"/>
    </source>
</evidence>
<comment type="caution">
    <text evidence="3">The sequence shown here is derived from an EMBL/GenBank/DDBJ whole genome shotgun (WGS) entry which is preliminary data.</text>
</comment>
<protein>
    <submittedName>
        <fullName evidence="3">DotU family type IV/VI secretion system protein</fullName>
    </submittedName>
</protein>
<evidence type="ECO:0000259" key="2">
    <source>
        <dbReference type="Pfam" id="PF09850"/>
    </source>
</evidence>
<dbReference type="AlphaFoldDB" id="A0A4Y9JX49"/>
<feature type="domain" description="Type IV / VI secretion system DotU" evidence="2">
    <location>
        <begin position="30"/>
        <end position="231"/>
    </location>
</feature>
<dbReference type="InterPro" id="IPR038522">
    <property type="entry name" value="T4/T6SS_DotU_sf"/>
</dbReference>
<accession>A0A4Y9JX49</accession>
<dbReference type="RefSeq" id="WP_135057583.1">
    <property type="nucleotide sequence ID" value="NZ_JADGLC010000020.1"/>
</dbReference>
<dbReference type="PANTHER" id="PTHR38033">
    <property type="entry name" value="MEMBRANE PROTEIN-RELATED"/>
    <property type="match status" value="1"/>
</dbReference>
<gene>
    <name evidence="3" type="ORF">E4T80_08925</name>
</gene>
<dbReference type="OrthoDB" id="345640at2"/>
<dbReference type="NCBIfam" id="TIGR03349">
    <property type="entry name" value="IV_VI_DotU"/>
    <property type="match status" value="1"/>
</dbReference>
<evidence type="ECO:0000313" key="4">
    <source>
        <dbReference type="Proteomes" id="UP000297396"/>
    </source>
</evidence>
<dbReference type="Proteomes" id="UP000297396">
    <property type="component" value="Unassembled WGS sequence"/>
</dbReference>
<dbReference type="Pfam" id="PF09850">
    <property type="entry name" value="DotU"/>
    <property type="match status" value="1"/>
</dbReference>
<dbReference type="PANTHER" id="PTHR38033:SF1">
    <property type="entry name" value="DOTU FAMILY TYPE IV_VI SECRETION SYSTEM PROTEIN"/>
    <property type="match status" value="1"/>
</dbReference>
<evidence type="ECO:0000256" key="1">
    <source>
        <dbReference type="SAM" id="Phobius"/>
    </source>
</evidence>
<feature type="transmembrane region" description="Helical" evidence="1">
    <location>
        <begin position="209"/>
        <end position="229"/>
    </location>
</feature>
<dbReference type="NCBIfam" id="NF038228">
    <property type="entry name" value="IcmH_DotU_IVB"/>
    <property type="match status" value="1"/>
</dbReference>
<keyword evidence="1" id="KW-0472">Membrane</keyword>
<dbReference type="InterPro" id="IPR017732">
    <property type="entry name" value="T4/T6SS_DotU"/>
</dbReference>
<sequence length="249" mass="29267">MAELDYHLSSDELDLAYHYHLALRGRNINPMIDAATPLLGMVLRLKELADRDIPKGLYQQVVRDITAIEHTLQAQHYEPAVVVSFRYILCTFIDEIALGHGWDRQSDWYKQSLLTHFHNETWGGEKVYLLLDKLLTEPKRYKELLEFLFLCFSLGFRGRYKVQQSSVEFNEIYQNLYRYIRELTPEPGQIVLHHTPNLKKSRYLLLKKWGIKHYACLGLIILSGIYSIYAFKLHYQTQAILKQIGNLLH</sequence>
<name>A0A4Y9JX49_9PAST</name>
<reference evidence="3 4" key="1">
    <citation type="submission" date="2019-03" db="EMBL/GenBank/DDBJ databases">
        <title>Diversity of the mouse oral microbiome.</title>
        <authorList>
            <person name="Joseph S."/>
            <person name="Aduse-Opoku J."/>
            <person name="Curtis M."/>
            <person name="Wade W."/>
            <person name="Hashim A."/>
        </authorList>
    </citation>
    <scope>NUCLEOTIDE SEQUENCE [LARGE SCALE GENOMIC DNA]</scope>
    <source>
        <strain evidence="3 4">WT12</strain>
    </source>
</reference>